<dbReference type="RefSeq" id="XP_046061502.1">
    <property type="nucleotide sequence ID" value="XM_046205570.1"/>
</dbReference>
<feature type="region of interest" description="Disordered" evidence="1">
    <location>
        <begin position="263"/>
        <end position="283"/>
    </location>
</feature>
<dbReference type="GO" id="GO:0000747">
    <property type="term" value="P:conjugation with cellular fusion"/>
    <property type="evidence" value="ECO:0007669"/>
    <property type="project" value="TreeGrafter"/>
</dbReference>
<evidence type="ECO:0000313" key="3">
    <source>
        <dbReference type="EMBL" id="KAH3666298.1"/>
    </source>
</evidence>
<dbReference type="InterPro" id="IPR033481">
    <property type="entry name" value="Dni1/Fig1"/>
</dbReference>
<evidence type="ECO:0000256" key="2">
    <source>
        <dbReference type="SAM" id="Phobius"/>
    </source>
</evidence>
<keyword evidence="4" id="KW-1185">Reference proteome</keyword>
<dbReference type="PANTHER" id="PTHR28092">
    <property type="entry name" value="FACTOR-INDUCED GENE 1 PROTEIN"/>
    <property type="match status" value="1"/>
</dbReference>
<dbReference type="OrthoDB" id="4089394at2759"/>
<dbReference type="InterPro" id="IPR016509">
    <property type="entry name" value="Fig1"/>
</dbReference>
<organism evidence="3 4">
    <name type="scientific">Ogataea philodendri</name>
    <dbReference type="NCBI Taxonomy" id="1378263"/>
    <lineage>
        <taxon>Eukaryota</taxon>
        <taxon>Fungi</taxon>
        <taxon>Dikarya</taxon>
        <taxon>Ascomycota</taxon>
        <taxon>Saccharomycotina</taxon>
        <taxon>Pichiomycetes</taxon>
        <taxon>Pichiales</taxon>
        <taxon>Pichiaceae</taxon>
        <taxon>Ogataea</taxon>
    </lineage>
</organism>
<gene>
    <name evidence="3" type="ORF">OGAPHI_004487</name>
</gene>
<sequence length="283" mass="30947">MAFVFLLRKGPKIGMILILFVNVFLLAFLLVGCTTSESRYSDVYLLQYEFNQSSSMFPLIESAYEKTNSKSMSKMKVRVGYKGICVEANGTNSCSTSLGSTDYKSTYPGVSLYNTGSNSTTTSMNLVDIAVQYNAKVSEPFVLMASLVLTLLLLVSLVYGSIPFLPWKHVCSYTSFSLSAILCILWGIGAMWAHVAANAGAKLSATSSMTIVAATIGSRAAAMIWCSFSFYIVALFGTIFGLVAEIRRRRDLFEKDSKSLASSMSGSHAAKNPFENSRFRQFV</sequence>
<dbReference type="GeneID" id="70236452"/>
<proteinExistence type="predicted"/>
<keyword evidence="2" id="KW-0812">Transmembrane</keyword>
<feature type="transmembrane region" description="Helical" evidence="2">
    <location>
        <begin position="13"/>
        <end position="31"/>
    </location>
</feature>
<comment type="caution">
    <text evidence="3">The sequence shown here is derived from an EMBL/GenBank/DDBJ whole genome shotgun (WGS) entry which is preliminary data.</text>
</comment>
<evidence type="ECO:0000313" key="4">
    <source>
        <dbReference type="Proteomes" id="UP000769157"/>
    </source>
</evidence>
<dbReference type="EMBL" id="JAEUBE010000295">
    <property type="protein sequence ID" value="KAH3666298.1"/>
    <property type="molecule type" value="Genomic_DNA"/>
</dbReference>
<accession>A0A9P8P699</accession>
<dbReference type="AlphaFoldDB" id="A0A9P8P699"/>
<evidence type="ECO:0000256" key="1">
    <source>
        <dbReference type="SAM" id="MobiDB-lite"/>
    </source>
</evidence>
<dbReference type="Proteomes" id="UP000769157">
    <property type="component" value="Unassembled WGS sequence"/>
</dbReference>
<name>A0A9P8P699_9ASCO</name>
<reference evidence="3" key="2">
    <citation type="submission" date="2021-01" db="EMBL/GenBank/DDBJ databases">
        <authorList>
            <person name="Schikora-Tamarit M.A."/>
        </authorList>
    </citation>
    <scope>NUCLEOTIDE SEQUENCE</scope>
    <source>
        <strain evidence="3">CBS6075</strain>
    </source>
</reference>
<dbReference type="GO" id="GO:0016020">
    <property type="term" value="C:membrane"/>
    <property type="evidence" value="ECO:0007669"/>
    <property type="project" value="InterPro"/>
</dbReference>
<dbReference type="Pfam" id="PF12351">
    <property type="entry name" value="Fig1"/>
    <property type="match status" value="1"/>
</dbReference>
<feature type="transmembrane region" description="Helical" evidence="2">
    <location>
        <begin position="222"/>
        <end position="244"/>
    </location>
</feature>
<keyword evidence="2" id="KW-1133">Transmembrane helix</keyword>
<protein>
    <submittedName>
        <fullName evidence="3">Uncharacterized protein</fullName>
    </submittedName>
</protein>
<feature type="transmembrane region" description="Helical" evidence="2">
    <location>
        <begin position="141"/>
        <end position="162"/>
    </location>
</feature>
<dbReference type="GO" id="GO:0043332">
    <property type="term" value="C:mating projection tip"/>
    <property type="evidence" value="ECO:0007669"/>
    <property type="project" value="TreeGrafter"/>
</dbReference>
<reference evidence="3" key="1">
    <citation type="journal article" date="2021" name="Open Biol.">
        <title>Shared evolutionary footprints suggest mitochondrial oxidative damage underlies multiple complex I losses in fungi.</title>
        <authorList>
            <person name="Schikora-Tamarit M.A."/>
            <person name="Marcet-Houben M."/>
            <person name="Nosek J."/>
            <person name="Gabaldon T."/>
        </authorList>
    </citation>
    <scope>NUCLEOTIDE SEQUENCE</scope>
    <source>
        <strain evidence="3">CBS6075</strain>
    </source>
</reference>
<dbReference type="PANTHER" id="PTHR28092:SF1">
    <property type="entry name" value="FACTOR-INDUCED GENE 1 PROTEIN"/>
    <property type="match status" value="1"/>
</dbReference>
<feature type="transmembrane region" description="Helical" evidence="2">
    <location>
        <begin position="174"/>
        <end position="192"/>
    </location>
</feature>
<dbReference type="PIRSF" id="PIRSF007138">
    <property type="entry name" value="FIG1"/>
    <property type="match status" value="1"/>
</dbReference>
<keyword evidence="2" id="KW-0472">Membrane</keyword>